<dbReference type="Proteomes" id="UP000036122">
    <property type="component" value="Unassembled WGS sequence"/>
</dbReference>
<evidence type="ECO:0000313" key="1">
    <source>
        <dbReference type="EMBL" id="KLT87143.1"/>
    </source>
</evidence>
<evidence type="ECO:0008006" key="3">
    <source>
        <dbReference type="Google" id="ProtNLM"/>
    </source>
</evidence>
<sequence length="40" mass="4482">AYATIKGIEVMRALRKGQASSFYYGQPQGEVYLVNRVFGL</sequence>
<organism evidence="1 2">
    <name type="scientific">Acinetobacter baumannii MRSN 3527</name>
    <dbReference type="NCBI Taxonomy" id="1409923"/>
    <lineage>
        <taxon>Bacteria</taxon>
        <taxon>Pseudomonadati</taxon>
        <taxon>Pseudomonadota</taxon>
        <taxon>Gammaproteobacteria</taxon>
        <taxon>Moraxellales</taxon>
        <taxon>Moraxellaceae</taxon>
        <taxon>Acinetobacter</taxon>
        <taxon>Acinetobacter calcoaceticus/baumannii complex</taxon>
    </lineage>
</organism>
<feature type="non-terminal residue" evidence="1">
    <location>
        <position position="1"/>
    </location>
</feature>
<reference evidence="1 2" key="1">
    <citation type="submission" date="2014-07" db="EMBL/GenBank/DDBJ databases">
        <authorList>
            <person name="Harkins D.M."/>
            <person name="Lesho E."/>
            <person name="Waterman P.E."/>
            <person name="Chan A."/>
            <person name="Fouts D.E."/>
        </authorList>
    </citation>
    <scope>NUCLEOTIDE SEQUENCE [LARGE SCALE GENOMIC DNA]</scope>
    <source>
        <strain evidence="1 2">MRSN 3527</strain>
    </source>
</reference>
<accession>A0A0J1D5M4</accession>
<gene>
    <name evidence="1" type="ORF">T630_0267</name>
</gene>
<name>A0A0J1D5M4_ACIBA</name>
<dbReference type="PATRIC" id="fig|1409923.3.peg.3607"/>
<evidence type="ECO:0000313" key="2">
    <source>
        <dbReference type="Proteomes" id="UP000036122"/>
    </source>
</evidence>
<protein>
    <recommendedName>
        <fullName evidence="3">IS6 family transposase</fullName>
    </recommendedName>
</protein>
<dbReference type="AlphaFoldDB" id="A0A0J1D5M4"/>
<comment type="caution">
    <text evidence="1">The sequence shown here is derived from an EMBL/GenBank/DDBJ whole genome shotgun (WGS) entry which is preliminary data.</text>
</comment>
<proteinExistence type="predicted"/>
<dbReference type="EMBL" id="JPHZ01000023">
    <property type="protein sequence ID" value="KLT87143.1"/>
    <property type="molecule type" value="Genomic_DNA"/>
</dbReference>